<evidence type="ECO:0000256" key="1">
    <source>
        <dbReference type="SAM" id="MobiDB-lite"/>
    </source>
</evidence>
<dbReference type="Proteomes" id="UP001419268">
    <property type="component" value="Unassembled WGS sequence"/>
</dbReference>
<dbReference type="EMBL" id="JBBNAG010000002">
    <property type="protein sequence ID" value="KAK9157011.1"/>
    <property type="molecule type" value="Genomic_DNA"/>
</dbReference>
<feature type="compositionally biased region" description="Basic and acidic residues" evidence="1">
    <location>
        <begin position="1"/>
        <end position="14"/>
    </location>
</feature>
<organism evidence="2 3">
    <name type="scientific">Stephania cephalantha</name>
    <dbReference type="NCBI Taxonomy" id="152367"/>
    <lineage>
        <taxon>Eukaryota</taxon>
        <taxon>Viridiplantae</taxon>
        <taxon>Streptophyta</taxon>
        <taxon>Embryophyta</taxon>
        <taxon>Tracheophyta</taxon>
        <taxon>Spermatophyta</taxon>
        <taxon>Magnoliopsida</taxon>
        <taxon>Ranunculales</taxon>
        <taxon>Menispermaceae</taxon>
        <taxon>Menispermoideae</taxon>
        <taxon>Cissampelideae</taxon>
        <taxon>Stephania</taxon>
    </lineage>
</organism>
<evidence type="ECO:0000313" key="2">
    <source>
        <dbReference type="EMBL" id="KAK9157011.1"/>
    </source>
</evidence>
<protein>
    <submittedName>
        <fullName evidence="2">Uncharacterized protein</fullName>
    </submittedName>
</protein>
<dbReference type="AlphaFoldDB" id="A0AAP0KQT5"/>
<evidence type="ECO:0000313" key="3">
    <source>
        <dbReference type="Proteomes" id="UP001419268"/>
    </source>
</evidence>
<proteinExistence type="predicted"/>
<accession>A0AAP0KQT5</accession>
<gene>
    <name evidence="2" type="ORF">Scep_003585</name>
</gene>
<feature type="compositionally biased region" description="Polar residues" evidence="1">
    <location>
        <begin position="15"/>
        <end position="24"/>
    </location>
</feature>
<sequence>MFRVNELREEDSHNKSGNNYANTSDAERVRNHGEKGSETQLERRRPGEIDDDIAHLISLRILTDKDKDLIKDMSQALRLYYTFVMA</sequence>
<comment type="caution">
    <text evidence="2">The sequence shown here is derived from an EMBL/GenBank/DDBJ whole genome shotgun (WGS) entry which is preliminary data.</text>
</comment>
<feature type="compositionally biased region" description="Basic and acidic residues" evidence="1">
    <location>
        <begin position="25"/>
        <end position="47"/>
    </location>
</feature>
<reference evidence="2 3" key="1">
    <citation type="submission" date="2024-01" db="EMBL/GenBank/DDBJ databases">
        <title>Genome assemblies of Stephania.</title>
        <authorList>
            <person name="Yang L."/>
        </authorList>
    </citation>
    <scope>NUCLEOTIDE SEQUENCE [LARGE SCALE GENOMIC DNA]</scope>
    <source>
        <strain evidence="2">JXDWG</strain>
        <tissue evidence="2">Leaf</tissue>
    </source>
</reference>
<keyword evidence="3" id="KW-1185">Reference proteome</keyword>
<name>A0AAP0KQT5_9MAGN</name>
<feature type="region of interest" description="Disordered" evidence="1">
    <location>
        <begin position="1"/>
        <end position="47"/>
    </location>
</feature>